<feature type="domain" description="HTH araC/xylS-type" evidence="4">
    <location>
        <begin position="204"/>
        <end position="303"/>
    </location>
</feature>
<comment type="caution">
    <text evidence="5">The sequence shown here is derived from an EMBL/GenBank/DDBJ whole genome shotgun (WGS) entry which is preliminary data.</text>
</comment>
<dbReference type="RefSeq" id="WP_378039325.1">
    <property type="nucleotide sequence ID" value="NZ_JBHSIV010000054.1"/>
</dbReference>
<name>A0ABV9YT95_9PSEU</name>
<evidence type="ECO:0000256" key="3">
    <source>
        <dbReference type="ARBA" id="ARBA00023163"/>
    </source>
</evidence>
<gene>
    <name evidence="5" type="ORF">ACFPBZ_27620</name>
</gene>
<keyword evidence="6" id="KW-1185">Reference proteome</keyword>
<evidence type="ECO:0000256" key="1">
    <source>
        <dbReference type="ARBA" id="ARBA00023015"/>
    </source>
</evidence>
<dbReference type="InterPro" id="IPR035418">
    <property type="entry name" value="AraC-bd_2"/>
</dbReference>
<dbReference type="SUPFAM" id="SSF46689">
    <property type="entry name" value="Homeodomain-like"/>
    <property type="match status" value="1"/>
</dbReference>
<keyword evidence="3" id="KW-0804">Transcription</keyword>
<dbReference type="Gene3D" id="1.10.10.60">
    <property type="entry name" value="Homeodomain-like"/>
    <property type="match status" value="1"/>
</dbReference>
<sequence length="304" mass="32392">MWSTSSVGPDQAFDYWHDLICDAFVQLSASPKGRGSFAGDIEHHELEDVGLSVVSADGQRVDRTRDLIARSHEDYLLASIQLEGAGRVHQDGRAAGLTAGTMAFYDSTRPYTLDFDHRFRQLVVQVPKSAVGLGRTLGATAVALDPTGAGRLASDFFVGLAREHALGHSAPALAQHAIGLFEFALGLAASTAPTATGTDAAVLERIRTTIARAAGDPELGADDVAAACHVSRRTLFRVLAADGCSFRDLLRHERVRRAKALLRADEHLPVAVVAARSGFAGPAQFHRTFRDAVGVSPGAYRGTR</sequence>
<dbReference type="PROSITE" id="PS01124">
    <property type="entry name" value="HTH_ARAC_FAMILY_2"/>
    <property type="match status" value="1"/>
</dbReference>
<dbReference type="InterPro" id="IPR018060">
    <property type="entry name" value="HTH_AraC"/>
</dbReference>
<organism evidence="5 6">
    <name type="scientific">Actinomycetospora atypica</name>
    <dbReference type="NCBI Taxonomy" id="1290095"/>
    <lineage>
        <taxon>Bacteria</taxon>
        <taxon>Bacillati</taxon>
        <taxon>Actinomycetota</taxon>
        <taxon>Actinomycetes</taxon>
        <taxon>Pseudonocardiales</taxon>
        <taxon>Pseudonocardiaceae</taxon>
        <taxon>Actinomycetospora</taxon>
    </lineage>
</organism>
<dbReference type="InterPro" id="IPR050204">
    <property type="entry name" value="AraC_XylS_family_regulators"/>
</dbReference>
<dbReference type="Pfam" id="PF12833">
    <property type="entry name" value="HTH_18"/>
    <property type="match status" value="1"/>
</dbReference>
<proteinExistence type="predicted"/>
<dbReference type="Pfam" id="PF14525">
    <property type="entry name" value="AraC_binding_2"/>
    <property type="match status" value="1"/>
</dbReference>
<evidence type="ECO:0000259" key="4">
    <source>
        <dbReference type="PROSITE" id="PS01124"/>
    </source>
</evidence>
<reference evidence="6" key="1">
    <citation type="journal article" date="2019" name="Int. J. Syst. Evol. Microbiol.">
        <title>The Global Catalogue of Microorganisms (GCM) 10K type strain sequencing project: providing services to taxonomists for standard genome sequencing and annotation.</title>
        <authorList>
            <consortium name="The Broad Institute Genomics Platform"/>
            <consortium name="The Broad Institute Genome Sequencing Center for Infectious Disease"/>
            <person name="Wu L."/>
            <person name="Ma J."/>
        </authorList>
    </citation>
    <scope>NUCLEOTIDE SEQUENCE [LARGE SCALE GENOMIC DNA]</scope>
    <source>
        <strain evidence="6">CGMCC 4.7093</strain>
    </source>
</reference>
<dbReference type="PANTHER" id="PTHR46796:SF6">
    <property type="entry name" value="ARAC SUBFAMILY"/>
    <property type="match status" value="1"/>
</dbReference>
<evidence type="ECO:0000313" key="5">
    <source>
        <dbReference type="EMBL" id="MFC5066008.1"/>
    </source>
</evidence>
<dbReference type="PROSITE" id="PS00041">
    <property type="entry name" value="HTH_ARAC_FAMILY_1"/>
    <property type="match status" value="1"/>
</dbReference>
<dbReference type="SMART" id="SM00342">
    <property type="entry name" value="HTH_ARAC"/>
    <property type="match status" value="1"/>
</dbReference>
<keyword evidence="1" id="KW-0805">Transcription regulation</keyword>
<dbReference type="PANTHER" id="PTHR46796">
    <property type="entry name" value="HTH-TYPE TRANSCRIPTIONAL ACTIVATOR RHAS-RELATED"/>
    <property type="match status" value="1"/>
</dbReference>
<protein>
    <submittedName>
        <fullName evidence="5">Helix-turn-helix domain-containing protein</fullName>
    </submittedName>
</protein>
<dbReference type="InterPro" id="IPR009057">
    <property type="entry name" value="Homeodomain-like_sf"/>
</dbReference>
<accession>A0ABV9YT95</accession>
<dbReference type="InterPro" id="IPR018062">
    <property type="entry name" value="HTH_AraC-typ_CS"/>
</dbReference>
<keyword evidence="2" id="KW-0238">DNA-binding</keyword>
<dbReference type="EMBL" id="JBHSIV010000054">
    <property type="protein sequence ID" value="MFC5066008.1"/>
    <property type="molecule type" value="Genomic_DNA"/>
</dbReference>
<dbReference type="Proteomes" id="UP001595947">
    <property type="component" value="Unassembled WGS sequence"/>
</dbReference>
<evidence type="ECO:0000256" key="2">
    <source>
        <dbReference type="ARBA" id="ARBA00023125"/>
    </source>
</evidence>
<evidence type="ECO:0000313" key="6">
    <source>
        <dbReference type="Proteomes" id="UP001595947"/>
    </source>
</evidence>